<gene>
    <name evidence="1" type="ORF">SAMN04488557_1380</name>
</gene>
<dbReference type="STRING" id="51670.SAMN04488557_1380"/>
<sequence>MNDNAPLTRAICREIEEADLDGVADLLAKGFPSYDRAVWKGVCQRLADRPWPGGFPRFGWMLESKGRVVGSIFTIFTAVPLERRVEIRCSTSSWFVEAKFRGQGFRLARQAAKFNDVIYFNPTPGAGTRPVLDHLGFAPYCRGHFLAVAAASPTRGSAHICDYADYNSKGSRLSPADAALLADHSNYGCISLVCEAGDMALPFVFLRRRQYVSYAQLIYCRQPSDIIKYAGLIGRHLLKRGIPLLAIDCNGPIKGLIGHFMDNKPKFFKGQRAPRLGDLAYSELAFFGDYVSGFRAE</sequence>
<protein>
    <submittedName>
        <fullName evidence="1">Uncharacterized protein</fullName>
    </submittedName>
</protein>
<evidence type="ECO:0000313" key="2">
    <source>
        <dbReference type="Proteomes" id="UP000199423"/>
    </source>
</evidence>
<organism evidence="1 2">
    <name type="scientific">Hyphomicrobium facile</name>
    <dbReference type="NCBI Taxonomy" id="51670"/>
    <lineage>
        <taxon>Bacteria</taxon>
        <taxon>Pseudomonadati</taxon>
        <taxon>Pseudomonadota</taxon>
        <taxon>Alphaproteobacteria</taxon>
        <taxon>Hyphomicrobiales</taxon>
        <taxon>Hyphomicrobiaceae</taxon>
        <taxon>Hyphomicrobium</taxon>
    </lineage>
</organism>
<dbReference type="OrthoDB" id="8209564at2"/>
<dbReference type="EMBL" id="FPCH01000001">
    <property type="protein sequence ID" value="SFV29980.1"/>
    <property type="molecule type" value="Genomic_DNA"/>
</dbReference>
<name>A0A1I7N5Q7_9HYPH</name>
<reference evidence="2" key="1">
    <citation type="submission" date="2016-10" db="EMBL/GenBank/DDBJ databases">
        <authorList>
            <person name="Varghese N."/>
            <person name="Submissions S."/>
        </authorList>
    </citation>
    <scope>NUCLEOTIDE SEQUENCE [LARGE SCALE GENOMIC DNA]</scope>
    <source>
        <strain evidence="2">DSM 1565</strain>
    </source>
</reference>
<dbReference type="RefSeq" id="WP_092865881.1">
    <property type="nucleotide sequence ID" value="NZ_FPCH01000001.1"/>
</dbReference>
<accession>A0A1I7N5Q7</accession>
<dbReference type="InterPro" id="IPR016181">
    <property type="entry name" value="Acyl_CoA_acyltransferase"/>
</dbReference>
<dbReference type="Proteomes" id="UP000199423">
    <property type="component" value="Unassembled WGS sequence"/>
</dbReference>
<dbReference type="Gene3D" id="3.40.630.30">
    <property type="match status" value="1"/>
</dbReference>
<keyword evidence="2" id="KW-1185">Reference proteome</keyword>
<evidence type="ECO:0000313" key="1">
    <source>
        <dbReference type="EMBL" id="SFV29980.1"/>
    </source>
</evidence>
<dbReference type="SUPFAM" id="SSF55729">
    <property type="entry name" value="Acyl-CoA N-acyltransferases (Nat)"/>
    <property type="match status" value="1"/>
</dbReference>
<dbReference type="AlphaFoldDB" id="A0A1I7N5Q7"/>
<proteinExistence type="predicted"/>